<keyword evidence="1" id="KW-0472">Membrane</keyword>
<evidence type="ECO:0000313" key="2">
    <source>
        <dbReference type="Proteomes" id="UP000887566"/>
    </source>
</evidence>
<keyword evidence="2" id="KW-1185">Reference proteome</keyword>
<sequence>MVSQAVKYSSFALPCAVAWLVLVLEWFPGLHPTTPEGRYAVLLLPLWVVAVLGVSVNLLQKFISSCASYLETTLCIGCRTKVLPTAVAFITFSL</sequence>
<feature type="transmembrane region" description="Helical" evidence="1">
    <location>
        <begin position="39"/>
        <end position="59"/>
    </location>
</feature>
<keyword evidence="1" id="KW-1133">Transmembrane helix</keyword>
<keyword evidence="1" id="KW-0812">Transmembrane</keyword>
<dbReference type="AlphaFoldDB" id="A0A914X401"/>
<evidence type="ECO:0000256" key="1">
    <source>
        <dbReference type="SAM" id="Phobius"/>
    </source>
</evidence>
<proteinExistence type="predicted"/>
<feature type="transmembrane region" description="Helical" evidence="1">
    <location>
        <begin position="6"/>
        <end position="27"/>
    </location>
</feature>
<reference evidence="3" key="1">
    <citation type="submission" date="2022-11" db="UniProtKB">
        <authorList>
            <consortium name="WormBaseParasite"/>
        </authorList>
    </citation>
    <scope>IDENTIFICATION</scope>
</reference>
<dbReference type="WBParaSite" id="PSAMB.scaffold5939size10544.g27557.t1">
    <property type="protein sequence ID" value="PSAMB.scaffold5939size10544.g27557.t1"/>
    <property type="gene ID" value="PSAMB.scaffold5939size10544.g27557"/>
</dbReference>
<dbReference type="Proteomes" id="UP000887566">
    <property type="component" value="Unplaced"/>
</dbReference>
<organism evidence="2 3">
    <name type="scientific">Plectus sambesii</name>
    <dbReference type="NCBI Taxonomy" id="2011161"/>
    <lineage>
        <taxon>Eukaryota</taxon>
        <taxon>Metazoa</taxon>
        <taxon>Ecdysozoa</taxon>
        <taxon>Nematoda</taxon>
        <taxon>Chromadorea</taxon>
        <taxon>Plectida</taxon>
        <taxon>Plectina</taxon>
        <taxon>Plectoidea</taxon>
        <taxon>Plectidae</taxon>
        <taxon>Plectus</taxon>
    </lineage>
</organism>
<accession>A0A914X401</accession>
<name>A0A914X401_9BILA</name>
<evidence type="ECO:0000313" key="3">
    <source>
        <dbReference type="WBParaSite" id="PSAMB.scaffold5939size10544.g27557.t1"/>
    </source>
</evidence>
<protein>
    <submittedName>
        <fullName evidence="3">Uncharacterized protein</fullName>
    </submittedName>
</protein>